<dbReference type="PANTHER" id="PTHR35340">
    <property type="entry name" value="PQQ ENZYME REPEAT PROTEIN-RELATED"/>
    <property type="match status" value="1"/>
</dbReference>
<comment type="caution">
    <text evidence="1">The sequence shown here is derived from an EMBL/GenBank/DDBJ whole genome shotgun (WGS) entry which is preliminary data.</text>
</comment>
<dbReference type="EMBL" id="JACAZF010000014">
    <property type="protein sequence ID" value="KAF7290629.1"/>
    <property type="molecule type" value="Genomic_DNA"/>
</dbReference>
<keyword evidence="2" id="KW-1185">Reference proteome</keyword>
<evidence type="ECO:0000313" key="2">
    <source>
        <dbReference type="Proteomes" id="UP000636479"/>
    </source>
</evidence>
<dbReference type="PANTHER" id="PTHR35340:SF5">
    <property type="entry name" value="ASST-DOMAIN-CONTAINING PROTEIN"/>
    <property type="match status" value="1"/>
</dbReference>
<dbReference type="RefSeq" id="XP_037213989.1">
    <property type="nucleotide sequence ID" value="XM_037369491.1"/>
</dbReference>
<dbReference type="AlphaFoldDB" id="A0A8H6S0D8"/>
<dbReference type="OrthoDB" id="5427350at2759"/>
<dbReference type="InterPro" id="IPR053143">
    <property type="entry name" value="Arylsulfate_ST"/>
</dbReference>
<evidence type="ECO:0000313" key="1">
    <source>
        <dbReference type="EMBL" id="KAF7290629.1"/>
    </source>
</evidence>
<sequence length="199" mass="22265">MWSMGLHRGSLSSWIWKRRRSNLSSNSCLHLTLAPASTQMYDSEVVIGYGSRPWQTVHDVTTQQLLFSAVIGPHDPAQWLGGIANYRVHQTNTREFVGRPRTKPSVVIDNDEGEILVYVSWNRVTQVAWYELRTGHSEGAMENVLRTVKKSGFETVISGEGSKEYVQVVALANDRKVLGSSDIVQIKLTLEFVAQTFGG</sequence>
<dbReference type="Proteomes" id="UP000636479">
    <property type="component" value="Unassembled WGS sequence"/>
</dbReference>
<proteinExistence type="predicted"/>
<protein>
    <submittedName>
        <fullName evidence="1">Uncharacterized protein</fullName>
    </submittedName>
</protein>
<accession>A0A8H6S0D8</accession>
<organism evidence="1 2">
    <name type="scientific">Mycena indigotica</name>
    <dbReference type="NCBI Taxonomy" id="2126181"/>
    <lineage>
        <taxon>Eukaryota</taxon>
        <taxon>Fungi</taxon>
        <taxon>Dikarya</taxon>
        <taxon>Basidiomycota</taxon>
        <taxon>Agaricomycotina</taxon>
        <taxon>Agaricomycetes</taxon>
        <taxon>Agaricomycetidae</taxon>
        <taxon>Agaricales</taxon>
        <taxon>Marasmiineae</taxon>
        <taxon>Mycenaceae</taxon>
        <taxon>Mycena</taxon>
    </lineage>
</organism>
<gene>
    <name evidence="1" type="ORF">MIND_01303100</name>
</gene>
<reference evidence="1" key="1">
    <citation type="submission" date="2020-05" db="EMBL/GenBank/DDBJ databases">
        <title>Mycena genomes resolve the evolution of fungal bioluminescence.</title>
        <authorList>
            <person name="Tsai I.J."/>
        </authorList>
    </citation>
    <scope>NUCLEOTIDE SEQUENCE</scope>
    <source>
        <strain evidence="1">171206Taipei</strain>
    </source>
</reference>
<name>A0A8H6S0D8_9AGAR</name>
<dbReference type="GeneID" id="59352007"/>